<reference evidence="6 7" key="2">
    <citation type="submission" date="2024-10" db="EMBL/GenBank/DDBJ databases">
        <authorList>
            <person name="Ryan C."/>
        </authorList>
    </citation>
    <scope>NUCLEOTIDE SEQUENCE [LARGE SCALE GENOMIC DNA]</scope>
</reference>
<dbReference type="Pfam" id="PF22486">
    <property type="entry name" value="MATH_2"/>
    <property type="match status" value="1"/>
</dbReference>
<name>A0ABC9BE26_9POAL</name>
<sequence>MRSQARASALLAAALPASVFGRRASNFSVLQRRLPPLLRPAAGRAAFSTLPSSPAATTAQVLSSQSPPAPAPAPSHQAPITTTRSSCNPETARGRHVFTVARYSLLKGLGVGRFVRSSTFAVGGYDWCVRYCPDGDGDDGGADVFLALMTRDAEARALFDFRFLNPATGGLSPSAMSMERPILFNDAAWSFGYRMFQKGSNLEASVGVSSGRLPRDPVRSSSSDIEAPPCDTKAPPSDAQALLPSFDIHVPPSVLDIRSLFEAVRKADVMIIVKGQVFHAHRSVIAMRMPVFFELEHGELTWISIDHIEPAVFKALLHFIYTDSLLDMDDLKGDDEKRETVKGLLQAADSYGLDRLKLMCESIFCRELSVDNVAATLDLAIWHHCKQLKDACIGFITSPGRINDVVATEGYKRLRVACPSVIKEISEKEIKSSKI</sequence>
<gene>
    <name evidence="6" type="ORF">URODEC1_LOCUS63480</name>
</gene>
<protein>
    <submittedName>
        <fullName evidence="6">Uncharacterized protein</fullName>
    </submittedName>
</protein>
<organism evidence="6 7">
    <name type="scientific">Urochloa decumbens</name>
    <dbReference type="NCBI Taxonomy" id="240449"/>
    <lineage>
        <taxon>Eukaryota</taxon>
        <taxon>Viridiplantae</taxon>
        <taxon>Streptophyta</taxon>
        <taxon>Embryophyta</taxon>
        <taxon>Tracheophyta</taxon>
        <taxon>Spermatophyta</taxon>
        <taxon>Magnoliopsida</taxon>
        <taxon>Liliopsida</taxon>
        <taxon>Poales</taxon>
        <taxon>Poaceae</taxon>
        <taxon>PACMAD clade</taxon>
        <taxon>Panicoideae</taxon>
        <taxon>Panicodae</taxon>
        <taxon>Paniceae</taxon>
        <taxon>Melinidinae</taxon>
        <taxon>Urochloa</taxon>
    </lineage>
</organism>
<feature type="domain" description="BTB" evidence="4">
    <location>
        <begin position="267"/>
        <end position="325"/>
    </location>
</feature>
<evidence type="ECO:0000256" key="1">
    <source>
        <dbReference type="ARBA" id="ARBA00004906"/>
    </source>
</evidence>
<dbReference type="PROSITE" id="PS50144">
    <property type="entry name" value="MATH"/>
    <property type="match status" value="1"/>
</dbReference>
<dbReference type="Pfam" id="PF24570">
    <property type="entry name" value="BACK_BPM_SPOP"/>
    <property type="match status" value="1"/>
</dbReference>
<dbReference type="Gene3D" id="3.30.710.10">
    <property type="entry name" value="Potassium Channel Kv1.1, Chain A"/>
    <property type="match status" value="1"/>
</dbReference>
<dbReference type="Proteomes" id="UP001497457">
    <property type="component" value="Chromosome 25rd"/>
</dbReference>
<evidence type="ECO:0000259" key="4">
    <source>
        <dbReference type="PROSITE" id="PS50097"/>
    </source>
</evidence>
<keyword evidence="7" id="KW-1185">Reference proteome</keyword>
<reference evidence="7" key="1">
    <citation type="submission" date="2024-06" db="EMBL/GenBank/DDBJ databases">
        <authorList>
            <person name="Ryan C."/>
        </authorList>
    </citation>
    <scope>NUCLEOTIDE SEQUENCE [LARGE SCALE GENOMIC DNA]</scope>
</reference>
<dbReference type="InterPro" id="IPR056423">
    <property type="entry name" value="BACK_BPM_SPOP"/>
</dbReference>
<evidence type="ECO:0000313" key="7">
    <source>
        <dbReference type="Proteomes" id="UP001497457"/>
    </source>
</evidence>
<feature type="region of interest" description="Disordered" evidence="3">
    <location>
        <begin position="57"/>
        <end position="89"/>
    </location>
</feature>
<dbReference type="InterPro" id="IPR002083">
    <property type="entry name" value="MATH/TRAF_dom"/>
</dbReference>
<dbReference type="Gene3D" id="2.60.210.10">
    <property type="entry name" value="Apoptosis, Tumor Necrosis Factor Receptor Associated Protein 2, Chain A"/>
    <property type="match status" value="1"/>
</dbReference>
<comment type="pathway">
    <text evidence="1">Protein modification; protein ubiquitination.</text>
</comment>
<dbReference type="AlphaFoldDB" id="A0ABC9BE26"/>
<comment type="similarity">
    <text evidence="2">Belongs to the Tdpoz family.</text>
</comment>
<evidence type="ECO:0000313" key="6">
    <source>
        <dbReference type="EMBL" id="CAL4997641.1"/>
    </source>
</evidence>
<dbReference type="InterPro" id="IPR011333">
    <property type="entry name" value="SKP1/BTB/POZ_sf"/>
</dbReference>
<feature type="region of interest" description="Disordered" evidence="3">
    <location>
        <begin position="213"/>
        <end position="236"/>
    </location>
</feature>
<dbReference type="Gene3D" id="1.25.40.420">
    <property type="match status" value="1"/>
</dbReference>
<dbReference type="CDD" id="cd00121">
    <property type="entry name" value="MATH"/>
    <property type="match status" value="1"/>
</dbReference>
<feature type="domain" description="MATH" evidence="5">
    <location>
        <begin position="93"/>
        <end position="224"/>
    </location>
</feature>
<dbReference type="InterPro" id="IPR000210">
    <property type="entry name" value="BTB/POZ_dom"/>
</dbReference>
<accession>A0ABC9BE26</accession>
<proteinExistence type="inferred from homology"/>
<dbReference type="Pfam" id="PF00651">
    <property type="entry name" value="BTB"/>
    <property type="match status" value="1"/>
</dbReference>
<feature type="compositionally biased region" description="Polar residues" evidence="3">
    <location>
        <begin position="80"/>
        <end position="89"/>
    </location>
</feature>
<dbReference type="PROSITE" id="PS50097">
    <property type="entry name" value="BTB"/>
    <property type="match status" value="1"/>
</dbReference>
<dbReference type="SUPFAM" id="SSF54695">
    <property type="entry name" value="POZ domain"/>
    <property type="match status" value="1"/>
</dbReference>
<evidence type="ECO:0000256" key="2">
    <source>
        <dbReference type="ARBA" id="ARBA00010846"/>
    </source>
</evidence>
<dbReference type="InterPro" id="IPR008974">
    <property type="entry name" value="TRAF-like"/>
</dbReference>
<dbReference type="SMART" id="SM00225">
    <property type="entry name" value="BTB"/>
    <property type="match status" value="1"/>
</dbReference>
<dbReference type="SUPFAM" id="SSF49599">
    <property type="entry name" value="TRAF domain-like"/>
    <property type="match status" value="1"/>
</dbReference>
<evidence type="ECO:0000256" key="3">
    <source>
        <dbReference type="SAM" id="MobiDB-lite"/>
    </source>
</evidence>
<dbReference type="PANTHER" id="PTHR26379">
    <property type="entry name" value="BTB/POZ AND MATH DOMAIN-CONTAINING PROTEIN 1"/>
    <property type="match status" value="1"/>
</dbReference>
<dbReference type="InterPro" id="IPR045005">
    <property type="entry name" value="BPM1-6"/>
</dbReference>
<dbReference type="EMBL" id="OZ075135">
    <property type="protein sequence ID" value="CAL4997641.1"/>
    <property type="molecule type" value="Genomic_DNA"/>
</dbReference>
<dbReference type="PANTHER" id="PTHR26379:SF474">
    <property type="entry name" value="OS08G0228200 PROTEIN"/>
    <property type="match status" value="1"/>
</dbReference>
<evidence type="ECO:0000259" key="5">
    <source>
        <dbReference type="PROSITE" id="PS50144"/>
    </source>
</evidence>